<evidence type="ECO:0000313" key="3">
    <source>
        <dbReference type="Proteomes" id="UP000290759"/>
    </source>
</evidence>
<dbReference type="Proteomes" id="UP000290759">
    <property type="component" value="Unassembled WGS sequence"/>
</dbReference>
<proteinExistence type="predicted"/>
<dbReference type="PANTHER" id="PTHR35869:SF1">
    <property type="entry name" value="OUTER-MEMBRANE LIPOPROTEIN CARRIER PROTEIN"/>
    <property type="match status" value="1"/>
</dbReference>
<protein>
    <submittedName>
        <fullName evidence="2">Cell envelope biogenesis protein LolA</fullName>
    </submittedName>
</protein>
<dbReference type="AlphaFoldDB" id="A0A4Q2U2Z2"/>
<dbReference type="Pfam" id="PF03548">
    <property type="entry name" value="LolA"/>
    <property type="match status" value="1"/>
</dbReference>
<dbReference type="Gene3D" id="2.50.20.10">
    <property type="entry name" value="Lipoprotein localisation LolA/LolB/LppX"/>
    <property type="match status" value="1"/>
</dbReference>
<dbReference type="SUPFAM" id="SSF89392">
    <property type="entry name" value="Prokaryotic lipoproteins and lipoprotein localization factors"/>
    <property type="match status" value="1"/>
</dbReference>
<dbReference type="InterPro" id="IPR029046">
    <property type="entry name" value="LolA/LolB/LppX"/>
</dbReference>
<organism evidence="2 3">
    <name type="scientific">Lichenibacterium minor</name>
    <dbReference type="NCBI Taxonomy" id="2316528"/>
    <lineage>
        <taxon>Bacteria</taxon>
        <taxon>Pseudomonadati</taxon>
        <taxon>Pseudomonadota</taxon>
        <taxon>Alphaproteobacteria</taxon>
        <taxon>Hyphomicrobiales</taxon>
        <taxon>Lichenihabitantaceae</taxon>
        <taxon>Lichenibacterium</taxon>
    </lineage>
</organism>
<evidence type="ECO:0000256" key="1">
    <source>
        <dbReference type="ARBA" id="ARBA00022729"/>
    </source>
</evidence>
<dbReference type="InterPro" id="IPR004564">
    <property type="entry name" value="OM_lipoprot_carrier_LolA-like"/>
</dbReference>
<reference evidence="2 3" key="1">
    <citation type="submission" date="2018-12" db="EMBL/GenBank/DDBJ databases">
        <authorList>
            <person name="Grouzdev D.S."/>
            <person name="Krutkina M.S."/>
        </authorList>
    </citation>
    <scope>NUCLEOTIDE SEQUENCE [LARGE SCALE GENOMIC DNA]</scope>
    <source>
        <strain evidence="2 3">RmlP026</strain>
    </source>
</reference>
<dbReference type="CDD" id="cd16325">
    <property type="entry name" value="LolA"/>
    <property type="match status" value="1"/>
</dbReference>
<dbReference type="PANTHER" id="PTHR35869">
    <property type="entry name" value="OUTER-MEMBRANE LIPOPROTEIN CARRIER PROTEIN"/>
    <property type="match status" value="1"/>
</dbReference>
<dbReference type="OrthoDB" id="9800501at2"/>
<keyword evidence="3" id="KW-1185">Reference proteome</keyword>
<dbReference type="EMBL" id="QYBB01000023">
    <property type="protein sequence ID" value="RYC30550.1"/>
    <property type="molecule type" value="Genomic_DNA"/>
</dbReference>
<comment type="caution">
    <text evidence="2">The sequence shown here is derived from an EMBL/GenBank/DDBJ whole genome shotgun (WGS) entry which is preliminary data.</text>
</comment>
<accession>A0A4Q2U2Z2</accession>
<gene>
    <name evidence="2" type="ORF">D3273_17815</name>
</gene>
<reference evidence="2 3" key="2">
    <citation type="submission" date="2019-02" db="EMBL/GenBank/DDBJ databases">
        <title>'Lichenibacterium ramalinii' gen. nov. sp. nov., 'Lichenibacterium minor' gen. nov. sp. nov.</title>
        <authorList>
            <person name="Pankratov T."/>
        </authorList>
    </citation>
    <scope>NUCLEOTIDE SEQUENCE [LARGE SCALE GENOMIC DNA]</scope>
    <source>
        <strain evidence="2 3">RmlP026</strain>
    </source>
</reference>
<name>A0A4Q2U2Z2_9HYPH</name>
<evidence type="ECO:0000313" key="2">
    <source>
        <dbReference type="EMBL" id="RYC30550.1"/>
    </source>
</evidence>
<sequence length="230" mass="25124">MASRTPRMHRSLPIALAIFALIGGRASAESKPMNLQSAKVAKPVGKPVPLDPDAVVAKANAYFNDDATMIARFTQIGGDGRRTDGQLLIDRPGRMRFAYAPPATLEVVADGTSVAVIDRKLHTQDLYFIAQTPLKFLLNDHVDLAADTKIMGVSGDGNTASIDIEDHATFGGTSKIRLTFEQNPFALKQWTVVDPQGYETVVSLSDIDLQTKPDDSQFKINTERLLDTRR</sequence>
<keyword evidence="1" id="KW-0732">Signal</keyword>